<dbReference type="GO" id="GO:0009116">
    <property type="term" value="P:nucleoside metabolic process"/>
    <property type="evidence" value="ECO:0007669"/>
    <property type="project" value="InterPro"/>
</dbReference>
<dbReference type="PANTHER" id="PTHR46082:SF6">
    <property type="entry name" value="AAA+ ATPASE DOMAIN-CONTAINING PROTEIN-RELATED"/>
    <property type="match status" value="1"/>
</dbReference>
<dbReference type="Gene3D" id="3.40.50.300">
    <property type="entry name" value="P-loop containing nucleotide triphosphate hydrolases"/>
    <property type="match status" value="1"/>
</dbReference>
<evidence type="ECO:0000313" key="2">
    <source>
        <dbReference type="EMBL" id="QKX63296.1"/>
    </source>
</evidence>
<dbReference type="InterPro" id="IPR027417">
    <property type="entry name" value="P-loop_NTPase"/>
</dbReference>
<reference evidence="3" key="1">
    <citation type="submission" date="2020-06" db="EMBL/GenBank/DDBJ databases">
        <title>A chromosome-scale genome assembly of Talaromyces rugulosus W13939.</title>
        <authorList>
            <person name="Wang B."/>
            <person name="Guo L."/>
            <person name="Ye K."/>
            <person name="Wang L."/>
        </authorList>
    </citation>
    <scope>NUCLEOTIDE SEQUENCE [LARGE SCALE GENOMIC DNA]</scope>
    <source>
        <strain evidence="3">W13939</strain>
    </source>
</reference>
<dbReference type="GO" id="GO:0043531">
    <property type="term" value="F:ADP binding"/>
    <property type="evidence" value="ECO:0007669"/>
    <property type="project" value="InterPro"/>
</dbReference>
<dbReference type="InterPro" id="IPR011990">
    <property type="entry name" value="TPR-like_helical_dom_sf"/>
</dbReference>
<dbReference type="OrthoDB" id="4218961at2759"/>
<dbReference type="AlphaFoldDB" id="A0A7H8RAE9"/>
<dbReference type="Gene3D" id="1.25.40.10">
    <property type="entry name" value="Tetratricopeptide repeat domain"/>
    <property type="match status" value="2"/>
</dbReference>
<dbReference type="GeneID" id="55997945"/>
<organism evidence="2 3">
    <name type="scientific">Talaromyces rugulosus</name>
    <name type="common">Penicillium rugulosum</name>
    <dbReference type="NCBI Taxonomy" id="121627"/>
    <lineage>
        <taxon>Eukaryota</taxon>
        <taxon>Fungi</taxon>
        <taxon>Dikarya</taxon>
        <taxon>Ascomycota</taxon>
        <taxon>Pezizomycotina</taxon>
        <taxon>Eurotiomycetes</taxon>
        <taxon>Eurotiomycetidae</taxon>
        <taxon>Eurotiales</taxon>
        <taxon>Trichocomaceae</taxon>
        <taxon>Talaromyces</taxon>
        <taxon>Talaromyces sect. Islandici</taxon>
    </lineage>
</organism>
<evidence type="ECO:0000313" key="3">
    <source>
        <dbReference type="Proteomes" id="UP000509510"/>
    </source>
</evidence>
<sequence>MPPKRLSHDDYKVGWICALEVEQVAAMEMLDEEHDSLPQASSDTNFYNLGSINNHNVVIAGLPRAGNCPAATVVTQMKMTFPNLRYGVLVGIGGGVPVKTDHGMIRLGHVVVSEPTGIHSGAVQYDYGKARSGQFERKGSLAPPPTVLLNAAREVAVRRQRMDHDPIWSNTQRIKTSRPALRRFKYPGAANDYLYQRDYVHGQEGVSCQDGSCDPKQRIERPMDDDKEAFVVVHRGTIASGELVIKDAKKRDDLAKEHGVLCFEMEAAGALTDFPCMVVRGISDYCDSHKNDIWHGYAAAVAAAYARQLFFHISIEEAQRNPNPKPTTFELPFSLSDISEVTQFITRQAEIGRVQEVHEEIAGPQTAAIADHGLQKERHWMVPFGRNNNFVGRDAILERLLTSVSPDAVPDDCQRVVLEGLGGVGKTQIALEIAFRIRDQHDDCSVFWVPAIDRSNFENAYRVIGSLLGLDGMNSDDTDVKTLVQTALSQRSAGKWLLIIDNADDPLLLCGNSESPVSSDAQDRPLLCYLPFSPSGSIFFTTRNHEVSVDLDTPEHNILKVEEMQREESLKLLMTTLKESQVKDMESTNKLLDLLENLPLAIRQASALIAKKQLTTAEYLDVCLASEDDLINLLSRDFEDRQRYKSTKNPVATTWLISFRHIETHNQLAADFFKFMCFLTGKDIPLSLLPPARKIEVAEAIGTLKAYAFITQRGDEESFDLHRLVRLAMMSWLRGTGELEAQFQQWTTKVMERLATEFPDPEHSNRSIWIRYLPHVHHFLHFREQRGYHPAEALLQSRIGSCLYTMGRFPEAERAFRQAQRLLEEQVGLEHQDSLSCMHEVGLMLLEQEKLEEAEQVLQQTISLKEKALGRNHPQTLCARRDHFRTLTHLKRFEEAEGKGQPVLESFKRELGDRHPDTLKCASIFAFTLSQQHRYHEAELIEKPTLALRKTVLGADHPMTLVSANNLAFALSRQGKYEEAEEIERETLKLRETALGKEHPNTLASMNNLAITLAERSKHDEALILMEACFALSTRVLGVDNPETKWRGEFVRAGGHRTTTLHMTVAGTAGPEGG</sequence>
<name>A0A7H8RAE9_TALRU</name>
<feature type="domain" description="NB-ARC" evidence="1">
    <location>
        <begin position="411"/>
        <end position="576"/>
    </location>
</feature>
<protein>
    <recommendedName>
        <fullName evidence="1">NB-ARC domain-containing protein</fullName>
    </recommendedName>
</protein>
<dbReference type="InterPro" id="IPR019734">
    <property type="entry name" value="TPR_rpt"/>
</dbReference>
<dbReference type="SUPFAM" id="SSF48452">
    <property type="entry name" value="TPR-like"/>
    <property type="match status" value="2"/>
</dbReference>
<dbReference type="SMART" id="SM00028">
    <property type="entry name" value="TPR"/>
    <property type="match status" value="3"/>
</dbReference>
<dbReference type="EMBL" id="CP055903">
    <property type="protein sequence ID" value="QKX63296.1"/>
    <property type="molecule type" value="Genomic_DNA"/>
</dbReference>
<dbReference type="Pfam" id="PF13424">
    <property type="entry name" value="TPR_12"/>
    <property type="match status" value="2"/>
</dbReference>
<dbReference type="InterPro" id="IPR053137">
    <property type="entry name" value="NLR-like"/>
</dbReference>
<accession>A0A7H8RAE9</accession>
<proteinExistence type="predicted"/>
<dbReference type="SUPFAM" id="SSF52540">
    <property type="entry name" value="P-loop containing nucleoside triphosphate hydrolases"/>
    <property type="match status" value="1"/>
</dbReference>
<dbReference type="RefSeq" id="XP_035349470.1">
    <property type="nucleotide sequence ID" value="XM_035493577.1"/>
</dbReference>
<dbReference type="PANTHER" id="PTHR46082">
    <property type="entry name" value="ATP/GTP-BINDING PROTEIN-RELATED"/>
    <property type="match status" value="1"/>
</dbReference>
<dbReference type="GO" id="GO:0003824">
    <property type="term" value="F:catalytic activity"/>
    <property type="evidence" value="ECO:0007669"/>
    <property type="project" value="InterPro"/>
</dbReference>
<dbReference type="SUPFAM" id="SSF53167">
    <property type="entry name" value="Purine and uridine phosphorylases"/>
    <property type="match status" value="1"/>
</dbReference>
<evidence type="ECO:0000259" key="1">
    <source>
        <dbReference type="Pfam" id="PF00931"/>
    </source>
</evidence>
<dbReference type="Proteomes" id="UP000509510">
    <property type="component" value="Chromosome VI"/>
</dbReference>
<dbReference type="InterPro" id="IPR002182">
    <property type="entry name" value="NB-ARC"/>
</dbReference>
<dbReference type="KEGG" id="trg:TRUGW13939_10465"/>
<gene>
    <name evidence="2" type="ORF">TRUGW13939_10465</name>
</gene>
<dbReference type="Pfam" id="PF00931">
    <property type="entry name" value="NB-ARC"/>
    <property type="match status" value="1"/>
</dbReference>
<dbReference type="Gene3D" id="3.40.50.1580">
    <property type="entry name" value="Nucleoside phosphorylase domain"/>
    <property type="match status" value="1"/>
</dbReference>
<keyword evidence="3" id="KW-1185">Reference proteome</keyword>
<dbReference type="InterPro" id="IPR035994">
    <property type="entry name" value="Nucleoside_phosphorylase_sf"/>
</dbReference>
<dbReference type="Pfam" id="PF13374">
    <property type="entry name" value="TPR_10"/>
    <property type="match status" value="1"/>
</dbReference>